<dbReference type="InParanoid" id="A0A7J8JW40"/>
<comment type="caution">
    <text evidence="2">The sequence shown here is derived from an EMBL/GenBank/DDBJ whole genome shotgun (WGS) entry which is preliminary data.</text>
</comment>
<evidence type="ECO:0000313" key="3">
    <source>
        <dbReference type="Proteomes" id="UP000550707"/>
    </source>
</evidence>
<dbReference type="EMBL" id="JACASF010000001">
    <property type="protein sequence ID" value="KAF6501124.1"/>
    <property type="molecule type" value="Genomic_DNA"/>
</dbReference>
<proteinExistence type="predicted"/>
<accession>A0A7J8JW40</accession>
<reference evidence="2 3" key="1">
    <citation type="journal article" date="2020" name="Nature">
        <title>Six reference-quality genomes reveal evolution of bat adaptations.</title>
        <authorList>
            <person name="Jebb D."/>
            <person name="Huang Z."/>
            <person name="Pippel M."/>
            <person name="Hughes G.M."/>
            <person name="Lavrichenko K."/>
            <person name="Devanna P."/>
            <person name="Winkler S."/>
            <person name="Jermiin L.S."/>
            <person name="Skirmuntt E.C."/>
            <person name="Katzourakis A."/>
            <person name="Burkitt-Gray L."/>
            <person name="Ray D.A."/>
            <person name="Sullivan K.A.M."/>
            <person name="Roscito J.G."/>
            <person name="Kirilenko B.M."/>
            <person name="Davalos L.M."/>
            <person name="Corthals A.P."/>
            <person name="Power M.L."/>
            <person name="Jones G."/>
            <person name="Ransome R.D."/>
            <person name="Dechmann D.K.N."/>
            <person name="Locatelli A.G."/>
            <person name="Puechmaille S.J."/>
            <person name="Fedrigo O."/>
            <person name="Jarvis E.D."/>
            <person name="Hiller M."/>
            <person name="Vernes S.C."/>
            <person name="Myers E.W."/>
            <person name="Teeling E.C."/>
        </authorList>
    </citation>
    <scope>NUCLEOTIDE SEQUENCE [LARGE SCALE GENOMIC DNA]</scope>
    <source>
        <strain evidence="2">MMolMol1</strain>
        <tissue evidence="2">Muscle</tissue>
    </source>
</reference>
<dbReference type="Proteomes" id="UP000550707">
    <property type="component" value="Unassembled WGS sequence"/>
</dbReference>
<evidence type="ECO:0000256" key="1">
    <source>
        <dbReference type="SAM" id="MobiDB-lite"/>
    </source>
</evidence>
<dbReference type="AlphaFoldDB" id="A0A7J8JW40"/>
<sequence length="122" mass="12924">MGVHCKVEFPPPFTSAHSRLNGRRETWFSVATTPVKSYHLTEVPPASPAGPSLCPLPRCPVISHMDDNGKIEHMSHRPSEPQKQGLRCGGGGGGGQGPEEGWTPAKPRTIGVVPASSPHSVT</sequence>
<organism evidence="2 3">
    <name type="scientific">Molossus molossus</name>
    <name type="common">Pallas' mastiff bat</name>
    <name type="synonym">Vespertilio molossus</name>
    <dbReference type="NCBI Taxonomy" id="27622"/>
    <lineage>
        <taxon>Eukaryota</taxon>
        <taxon>Metazoa</taxon>
        <taxon>Chordata</taxon>
        <taxon>Craniata</taxon>
        <taxon>Vertebrata</taxon>
        <taxon>Euteleostomi</taxon>
        <taxon>Mammalia</taxon>
        <taxon>Eutheria</taxon>
        <taxon>Laurasiatheria</taxon>
        <taxon>Chiroptera</taxon>
        <taxon>Yangochiroptera</taxon>
        <taxon>Molossidae</taxon>
        <taxon>Molossus</taxon>
    </lineage>
</organism>
<keyword evidence="3" id="KW-1185">Reference proteome</keyword>
<feature type="region of interest" description="Disordered" evidence="1">
    <location>
        <begin position="72"/>
        <end position="122"/>
    </location>
</feature>
<evidence type="ECO:0000313" key="2">
    <source>
        <dbReference type="EMBL" id="KAF6501124.1"/>
    </source>
</evidence>
<gene>
    <name evidence="2" type="ORF">HJG59_008103</name>
</gene>
<name>A0A7J8JW40_MOLMO</name>
<protein>
    <submittedName>
        <fullName evidence="2">Uncharacterized protein</fullName>
    </submittedName>
</protein>
<feature type="compositionally biased region" description="Gly residues" evidence="1">
    <location>
        <begin position="87"/>
        <end position="98"/>
    </location>
</feature>